<comment type="caution">
    <text evidence="2">The sequence shown here is derived from an EMBL/GenBank/DDBJ whole genome shotgun (WGS) entry which is preliminary data.</text>
</comment>
<dbReference type="EMBL" id="CASHTH010001134">
    <property type="protein sequence ID" value="CAI8011939.1"/>
    <property type="molecule type" value="Genomic_DNA"/>
</dbReference>
<protein>
    <submittedName>
        <fullName evidence="2">Uncharacterized protein</fullName>
    </submittedName>
</protein>
<feature type="transmembrane region" description="Helical" evidence="1">
    <location>
        <begin position="35"/>
        <end position="53"/>
    </location>
</feature>
<dbReference type="Proteomes" id="UP001174909">
    <property type="component" value="Unassembled WGS sequence"/>
</dbReference>
<organism evidence="2 3">
    <name type="scientific">Geodia barretti</name>
    <name type="common">Barrett's horny sponge</name>
    <dbReference type="NCBI Taxonomy" id="519541"/>
    <lineage>
        <taxon>Eukaryota</taxon>
        <taxon>Metazoa</taxon>
        <taxon>Porifera</taxon>
        <taxon>Demospongiae</taxon>
        <taxon>Heteroscleromorpha</taxon>
        <taxon>Tetractinellida</taxon>
        <taxon>Astrophorina</taxon>
        <taxon>Geodiidae</taxon>
        <taxon>Geodia</taxon>
    </lineage>
</organism>
<keyword evidence="1" id="KW-1133">Transmembrane helix</keyword>
<keyword evidence="1" id="KW-0812">Transmembrane</keyword>
<evidence type="ECO:0000313" key="2">
    <source>
        <dbReference type="EMBL" id="CAI8011939.1"/>
    </source>
</evidence>
<dbReference type="AlphaFoldDB" id="A0AA35RI77"/>
<keyword evidence="1" id="KW-0472">Membrane</keyword>
<keyword evidence="3" id="KW-1185">Reference proteome</keyword>
<sequence>MVEVQLSLSDAFSLCSTHASNVGFLTSCFRGPLPLVPIAILPLVSLPFFWCVYTSRHFATYNPDYSVPVCTTLSLCPSLSSSFIRSLQTHFVLATKPAPSRRSRTKTSAWHSKPSPWTLFSGHLFQSTFRPSPRTANCLWRCLIS</sequence>
<proteinExistence type="predicted"/>
<reference evidence="2" key="1">
    <citation type="submission" date="2023-03" db="EMBL/GenBank/DDBJ databases">
        <authorList>
            <person name="Steffen K."/>
            <person name="Cardenas P."/>
        </authorList>
    </citation>
    <scope>NUCLEOTIDE SEQUENCE</scope>
</reference>
<evidence type="ECO:0000313" key="3">
    <source>
        <dbReference type="Proteomes" id="UP001174909"/>
    </source>
</evidence>
<evidence type="ECO:0000256" key="1">
    <source>
        <dbReference type="SAM" id="Phobius"/>
    </source>
</evidence>
<name>A0AA35RI77_GEOBA</name>
<accession>A0AA35RI77</accession>
<gene>
    <name evidence="2" type="ORF">GBAR_LOCUS7659</name>
</gene>